<feature type="region of interest" description="Disordered" evidence="1">
    <location>
        <begin position="1"/>
        <end position="25"/>
    </location>
</feature>
<evidence type="ECO:0000256" key="1">
    <source>
        <dbReference type="SAM" id="MobiDB-lite"/>
    </source>
</evidence>
<evidence type="ECO:0000313" key="3">
    <source>
        <dbReference type="EMBL" id="OAA61139.1"/>
    </source>
</evidence>
<reference evidence="3 4" key="1">
    <citation type="journal article" date="2016" name="Genome Biol. Evol.">
        <title>Divergent and convergent evolution of fungal pathogenicity.</title>
        <authorList>
            <person name="Shang Y."/>
            <person name="Xiao G."/>
            <person name="Zheng P."/>
            <person name="Cen K."/>
            <person name="Zhan S."/>
            <person name="Wang C."/>
        </authorList>
    </citation>
    <scope>NUCLEOTIDE SEQUENCE [LARGE SCALE GENOMIC DNA]</scope>
    <source>
        <strain evidence="3 4">RCEF 264</strain>
    </source>
</reference>
<dbReference type="EMBL" id="AZHD01000008">
    <property type="protein sequence ID" value="OAA61139.1"/>
    <property type="molecule type" value="Genomic_DNA"/>
</dbReference>
<dbReference type="Pfam" id="PF25438">
    <property type="entry name" value="DUF7896"/>
    <property type="match status" value="1"/>
</dbReference>
<name>A0A167U0P3_9HYPO</name>
<feature type="region of interest" description="Disordered" evidence="1">
    <location>
        <begin position="979"/>
        <end position="1009"/>
    </location>
</feature>
<feature type="domain" description="C2H2-type" evidence="2">
    <location>
        <begin position="184"/>
        <end position="211"/>
    </location>
</feature>
<accession>A0A167U0P3</accession>
<dbReference type="PANTHER" id="PTHR42031">
    <property type="entry name" value="KEY LIME PATHOGENICITY PROTEIN"/>
    <property type="match status" value="1"/>
</dbReference>
<dbReference type="OrthoDB" id="4738706at2759"/>
<feature type="region of interest" description="Disordered" evidence="1">
    <location>
        <begin position="919"/>
        <end position="957"/>
    </location>
</feature>
<feature type="domain" description="C2H2-type" evidence="2">
    <location>
        <begin position="813"/>
        <end position="839"/>
    </location>
</feature>
<gene>
    <name evidence="3" type="ORF">SPI_05163</name>
</gene>
<evidence type="ECO:0000259" key="2">
    <source>
        <dbReference type="SMART" id="SM00355"/>
    </source>
</evidence>
<feature type="region of interest" description="Disordered" evidence="1">
    <location>
        <begin position="1184"/>
        <end position="1214"/>
    </location>
</feature>
<feature type="domain" description="C2H2-type" evidence="2">
    <location>
        <begin position="1096"/>
        <end position="1117"/>
    </location>
</feature>
<feature type="domain" description="C2H2-type" evidence="2">
    <location>
        <begin position="867"/>
        <end position="892"/>
    </location>
</feature>
<feature type="domain" description="C2H2-type" evidence="2">
    <location>
        <begin position="1155"/>
        <end position="1185"/>
    </location>
</feature>
<feature type="region of interest" description="Disordered" evidence="1">
    <location>
        <begin position="219"/>
        <end position="251"/>
    </location>
</feature>
<feature type="compositionally biased region" description="Low complexity" evidence="1">
    <location>
        <begin position="220"/>
        <end position="236"/>
    </location>
</feature>
<dbReference type="InterPro" id="IPR036236">
    <property type="entry name" value="Znf_C2H2_sf"/>
</dbReference>
<feature type="region of interest" description="Disordered" evidence="1">
    <location>
        <begin position="1284"/>
        <end position="1319"/>
    </location>
</feature>
<sequence>MAAEVPTPASALPAEHGSAAASSQYPPSLDPDIECLLEQQADIQAKLAVLLPQKYGFNATAELENLRHKLRILRAFAANHQLSVQTPVLSEPEEARYLQHQIERIETACFETGHNLYDPRLMDELETIHQHDAPPGYSRWQRRISSTYDPVVRAWKQDMGSFSDSPERPFQGLHRRSRQQYRSIKCPNESCIHYIYGLRSQEELEQHCKVHAVQAKRDSGLSAGGTSSSALSSFAGQTHSRRSSVGPLPLSPVHLPPRASYRPDDVNLLPLLKPAPAPAPAPANEHRDHLRAYSFASEPSAYRPPVALTDAGTDALLPPLKRTRVGPSRLRSIGELNLFQEAETDACLFCKLFGKEVCAEPRYVGLQKALGCYRGSLGGLAKLLVPALLRPSLIHTPMASPLAQRRSINTFLESTHFLENDAGRLVKANLDFDDGFWWTEDLAALPSGDPARASFSETPVERPPPILRLLATSQNTHGTAYNFWQLLKLSGLLSSTRHAEASLFPALYRAKLLLREVLFLDLQQPESSITAVPTSSSRVPTPEDYDCYDRHHAVSTCTTQFLQSFENATIRGTLSNPKYALASFISICIFSIVKTILVDITVLAQHRAMSNTPSATNPFTRIEDDHSAAIHAAYQVVAALVGKCMPNYFDESNTSLMDEDRELYNTVSMIIKRGLWPKEGIESTETFLVLLGSATLEGGYWHGFVRHKTSSDHGGLRVPEPSAYLQSMPPQPSGVRPGTKQLWGSIDTPPLVHEAPMTSPQNVFLTSDPNGGHDTSGGTGSPTSVRIGGQLPTSPIQTAKSGFAYERPSLPRVYCGRCNEHPEGFRGEHELRRHADAKHATRLRRWICAEPVSPLEANLLRPTVPLSKCKACTTKKKYSAYYNAAAHLRRAHFNVQKGTKPGGDWPPMAALKDWMQEVRQSLGSQEDTLSSDEEEGFAEDRTAIYNSPSVGSRSPPPYDARRFAATYAAASPTVSTQALPLVAKGQRPVQSAQAPSMGTSPPATHSVPFQAPPEVHVAAMQVPLLQTPLLRTKTTLSQSPQGHPSSSTGAYAFATEERSATTRHAHQISPRRNPSTSGALPDPRAEGTRQPIRNRNRCPYPECGRIFKDLAAHMLTHMEERPEKCPIETCEYHAKGFARKYDKNRHALTHYKGTMVCPFCHGAGTAYEKAFNRADVFKRHLTAVHNVEQTPPNSRKSTSGPTGGRASTGLSGDAGRENASAKCSICHSHFFTAQDFYEHLDDCVLNVILPSPHPKKGLAPPSVPTATTGLAAMTSRTQRTIMPAAGPGARAKGSSQSQPTPMTGPVLAKNAHPQMNEPA</sequence>
<dbReference type="PANTHER" id="PTHR42031:SF1">
    <property type="entry name" value="KEY LIME PATHOGENICITY PROTEIN"/>
    <property type="match status" value="1"/>
</dbReference>
<feature type="domain" description="C2H2-type" evidence="2">
    <location>
        <begin position="1221"/>
        <end position="1241"/>
    </location>
</feature>
<dbReference type="Proteomes" id="UP000076874">
    <property type="component" value="Unassembled WGS sequence"/>
</dbReference>
<keyword evidence="4" id="KW-1185">Reference proteome</keyword>
<dbReference type="STRING" id="1081102.A0A167U0P3"/>
<dbReference type="InterPro" id="IPR057218">
    <property type="entry name" value="DUF7896"/>
</dbReference>
<feature type="region of interest" description="Disordered" evidence="1">
    <location>
        <begin position="1057"/>
        <end position="1096"/>
    </location>
</feature>
<dbReference type="SMART" id="SM00355">
    <property type="entry name" value="ZnF_C2H2"/>
    <property type="match status" value="7"/>
</dbReference>
<organism evidence="3 4">
    <name type="scientific">Niveomyces insectorum RCEF 264</name>
    <dbReference type="NCBI Taxonomy" id="1081102"/>
    <lineage>
        <taxon>Eukaryota</taxon>
        <taxon>Fungi</taxon>
        <taxon>Dikarya</taxon>
        <taxon>Ascomycota</taxon>
        <taxon>Pezizomycotina</taxon>
        <taxon>Sordariomycetes</taxon>
        <taxon>Hypocreomycetidae</taxon>
        <taxon>Hypocreales</taxon>
        <taxon>Cordycipitaceae</taxon>
        <taxon>Niveomyces</taxon>
    </lineage>
</organism>
<protein>
    <submittedName>
        <fullName evidence="3">C2h2 finger domain containing protein</fullName>
    </submittedName>
</protein>
<feature type="compositionally biased region" description="Polar residues" evidence="1">
    <location>
        <begin position="919"/>
        <end position="928"/>
    </location>
</feature>
<proteinExistence type="predicted"/>
<comment type="caution">
    <text evidence="3">The sequence shown here is derived from an EMBL/GenBank/DDBJ whole genome shotgun (WGS) entry which is preliminary data.</text>
</comment>
<dbReference type="SUPFAM" id="SSF57667">
    <property type="entry name" value="beta-beta-alpha zinc fingers"/>
    <property type="match status" value="1"/>
</dbReference>
<feature type="region of interest" description="Disordered" evidence="1">
    <location>
        <begin position="768"/>
        <end position="793"/>
    </location>
</feature>
<feature type="compositionally biased region" description="Polar residues" evidence="1">
    <location>
        <begin position="1187"/>
        <end position="1200"/>
    </location>
</feature>
<feature type="compositionally biased region" description="Polar residues" evidence="1">
    <location>
        <begin position="988"/>
        <end position="1003"/>
    </location>
</feature>
<dbReference type="InterPro" id="IPR013087">
    <property type="entry name" value="Znf_C2H2_type"/>
</dbReference>
<dbReference type="Gene3D" id="3.30.160.60">
    <property type="entry name" value="Classic Zinc Finger"/>
    <property type="match status" value="1"/>
</dbReference>
<evidence type="ECO:0000313" key="4">
    <source>
        <dbReference type="Proteomes" id="UP000076874"/>
    </source>
</evidence>
<feature type="domain" description="C2H2-type" evidence="2">
    <location>
        <begin position="1123"/>
        <end position="1150"/>
    </location>
</feature>